<dbReference type="PANTHER" id="PTHR19446">
    <property type="entry name" value="REVERSE TRANSCRIPTASES"/>
    <property type="match status" value="1"/>
</dbReference>
<dbReference type="EMBL" id="CACRXK020007468">
    <property type="protein sequence ID" value="CAB4012325.1"/>
    <property type="molecule type" value="Genomic_DNA"/>
</dbReference>
<dbReference type="InterPro" id="IPR043502">
    <property type="entry name" value="DNA/RNA_pol_sf"/>
</dbReference>
<dbReference type="Proteomes" id="UP001152795">
    <property type="component" value="Unassembled WGS sequence"/>
</dbReference>
<evidence type="ECO:0000313" key="1">
    <source>
        <dbReference type="EMBL" id="CAB4012325.1"/>
    </source>
</evidence>
<dbReference type="CDD" id="cd01650">
    <property type="entry name" value="RT_nLTR_like"/>
    <property type="match status" value="1"/>
</dbReference>
<accession>A0A6S7I0V3</accession>
<evidence type="ECO:0000313" key="2">
    <source>
        <dbReference type="Proteomes" id="UP001152795"/>
    </source>
</evidence>
<protein>
    <submittedName>
        <fullName evidence="1">RNA-directed DNA polymerase from mobile element jockey-like</fullName>
    </submittedName>
</protein>
<keyword evidence="1" id="KW-0548">Nucleotidyltransferase</keyword>
<reference evidence="1" key="1">
    <citation type="submission" date="2020-04" db="EMBL/GenBank/DDBJ databases">
        <authorList>
            <person name="Alioto T."/>
            <person name="Alioto T."/>
            <person name="Gomez Garrido J."/>
        </authorList>
    </citation>
    <scope>NUCLEOTIDE SEQUENCE</scope>
    <source>
        <strain evidence="1">A484AB</strain>
    </source>
</reference>
<keyword evidence="1" id="KW-0695">RNA-directed DNA polymerase</keyword>
<dbReference type="SUPFAM" id="SSF56672">
    <property type="entry name" value="DNA/RNA polymerases"/>
    <property type="match status" value="1"/>
</dbReference>
<feature type="non-terminal residue" evidence="1">
    <location>
        <position position="1"/>
    </location>
</feature>
<dbReference type="Pfam" id="PF00078">
    <property type="entry name" value="RVT_1"/>
    <property type="match status" value="1"/>
</dbReference>
<dbReference type="Gene3D" id="1.20.1250.20">
    <property type="entry name" value="MFS general substrate transporter like domains"/>
    <property type="match status" value="1"/>
</dbReference>
<sequence>PLTDRFQINFTALNKLVFIYLSLRLLSDGVEEYLILPSAWYYLKNLGETNEFLGLTLAAYSAGTLVFAPFIGFLAVKCQASKSLAVMCGLVKLFGNALYSIPVNGYFPLFGRFISGIGEGTVGMLYGALIKTARNKVNIELRSAKKDYYSSKIAGQKINPKKAWKSINNLLGRQNKPTVAITLSSFPDEWKVARVMPLYKNGQRSIPGNYRPISVLPAISKIMERILYDQLYNYLTKFELLSDSQFGFRKFHSTASALLDCTNDWHVNLDRKMFNLVVLIDLKKAFDTVDHQILLNKLELYGIKGQALTLLKSYLTNRNQKCQIQNSFSSERLIKCGVP</sequence>
<gene>
    <name evidence="1" type="ORF">PACLA_8A023601</name>
</gene>
<dbReference type="PROSITE" id="PS50878">
    <property type="entry name" value="RT_POL"/>
    <property type="match status" value="1"/>
</dbReference>
<name>A0A6S7I0V3_PARCT</name>
<dbReference type="GO" id="GO:0003964">
    <property type="term" value="F:RNA-directed DNA polymerase activity"/>
    <property type="evidence" value="ECO:0007669"/>
    <property type="project" value="UniProtKB-KW"/>
</dbReference>
<dbReference type="InterPro" id="IPR000477">
    <property type="entry name" value="RT_dom"/>
</dbReference>
<proteinExistence type="predicted"/>
<comment type="caution">
    <text evidence="1">The sequence shown here is derived from an EMBL/GenBank/DDBJ whole genome shotgun (WGS) entry which is preliminary data.</text>
</comment>
<organism evidence="1 2">
    <name type="scientific">Paramuricea clavata</name>
    <name type="common">Red gorgonian</name>
    <name type="synonym">Violescent sea-whip</name>
    <dbReference type="NCBI Taxonomy" id="317549"/>
    <lineage>
        <taxon>Eukaryota</taxon>
        <taxon>Metazoa</taxon>
        <taxon>Cnidaria</taxon>
        <taxon>Anthozoa</taxon>
        <taxon>Octocorallia</taxon>
        <taxon>Malacalcyonacea</taxon>
        <taxon>Plexauridae</taxon>
        <taxon>Paramuricea</taxon>
    </lineage>
</organism>
<dbReference type="SUPFAM" id="SSF103473">
    <property type="entry name" value="MFS general substrate transporter"/>
    <property type="match status" value="1"/>
</dbReference>
<dbReference type="OrthoDB" id="5989324at2759"/>
<dbReference type="InterPro" id="IPR036259">
    <property type="entry name" value="MFS_trans_sf"/>
</dbReference>
<keyword evidence="1" id="KW-0808">Transferase</keyword>
<dbReference type="AlphaFoldDB" id="A0A6S7I0V3"/>
<keyword evidence="2" id="KW-1185">Reference proteome</keyword>